<comment type="caution">
    <text evidence="12">The sequence shown here is derived from an EMBL/GenBank/DDBJ whole genome shotgun (WGS) entry which is preliminary data.</text>
</comment>
<dbReference type="SUPFAM" id="SSF52540">
    <property type="entry name" value="P-loop containing nucleoside triphosphate hydrolases"/>
    <property type="match status" value="1"/>
</dbReference>
<feature type="binding site" evidence="11">
    <location>
        <position position="24"/>
    </location>
    <ligand>
        <name>substrate</name>
    </ligand>
</feature>
<comment type="similarity">
    <text evidence="2 11">Belongs to the shikimate kinase family.</text>
</comment>
<dbReference type="GO" id="GO:0005829">
    <property type="term" value="C:cytosol"/>
    <property type="evidence" value="ECO:0007669"/>
    <property type="project" value="TreeGrafter"/>
</dbReference>
<keyword evidence="6 11" id="KW-0547">Nucleotide-binding</keyword>
<comment type="function">
    <text evidence="11">Catalyzes the specific phosphorylation of the 3-hydroxyl group of shikimic acid using ATP as a cosubstrate.</text>
</comment>
<gene>
    <name evidence="11" type="primary">aroK</name>
    <name evidence="12" type="ORF">GSH16_12450</name>
</gene>
<dbReference type="GO" id="GO:0004765">
    <property type="term" value="F:shikimate kinase activity"/>
    <property type="evidence" value="ECO:0007669"/>
    <property type="project" value="UniProtKB-UniRule"/>
</dbReference>
<proteinExistence type="inferred from homology"/>
<keyword evidence="13" id="KW-1185">Reference proteome</keyword>
<dbReference type="GO" id="GO:0009423">
    <property type="term" value="P:chorismate biosynthetic process"/>
    <property type="evidence" value="ECO:0007669"/>
    <property type="project" value="UniProtKB-UniRule"/>
</dbReference>
<dbReference type="InterPro" id="IPR000623">
    <property type="entry name" value="Shikimate_kinase/TSH1"/>
</dbReference>
<name>A0A6B0TX00_9RHOB</name>
<feature type="binding site" evidence="11">
    <location>
        <position position="6"/>
    </location>
    <ligand>
        <name>Mg(2+)</name>
        <dbReference type="ChEBI" id="CHEBI:18420"/>
    </ligand>
</feature>
<dbReference type="GO" id="GO:0000287">
    <property type="term" value="F:magnesium ion binding"/>
    <property type="evidence" value="ECO:0007669"/>
    <property type="project" value="UniProtKB-UniRule"/>
</dbReference>
<evidence type="ECO:0000256" key="4">
    <source>
        <dbReference type="ARBA" id="ARBA00022605"/>
    </source>
</evidence>
<keyword evidence="7 11" id="KW-0418">Kinase</keyword>
<dbReference type="UniPathway" id="UPA00053">
    <property type="reaction ID" value="UER00088"/>
</dbReference>
<feature type="binding site" evidence="11">
    <location>
        <position position="48"/>
    </location>
    <ligand>
        <name>substrate</name>
    </ligand>
</feature>
<evidence type="ECO:0000313" key="13">
    <source>
        <dbReference type="Proteomes" id="UP000436016"/>
    </source>
</evidence>
<feature type="binding site" evidence="11">
    <location>
        <position position="127"/>
    </location>
    <ligand>
        <name>substrate</name>
    </ligand>
</feature>
<evidence type="ECO:0000256" key="5">
    <source>
        <dbReference type="ARBA" id="ARBA00022679"/>
    </source>
</evidence>
<comment type="subcellular location">
    <subcellularLocation>
        <location evidence="11">Cytoplasm</location>
    </subcellularLocation>
</comment>
<dbReference type="InterPro" id="IPR031322">
    <property type="entry name" value="Shikimate/glucono_kinase"/>
</dbReference>
<protein>
    <recommendedName>
        <fullName evidence="3 11">Shikimate kinase</fullName>
        <shortName evidence="11">SK</shortName>
        <ecNumber evidence="3 11">2.7.1.71</ecNumber>
    </recommendedName>
</protein>
<dbReference type="InterPro" id="IPR027417">
    <property type="entry name" value="P-loop_NTPase"/>
</dbReference>
<feature type="binding site" evidence="11">
    <location>
        <begin position="2"/>
        <end position="7"/>
    </location>
    <ligand>
        <name>ATP</name>
        <dbReference type="ChEBI" id="CHEBI:30616"/>
    </ligand>
</feature>
<keyword evidence="8 11" id="KW-0067">ATP-binding</keyword>
<dbReference type="EC" id="2.7.1.71" evidence="3 11"/>
<sequence length="172" mass="18610">MGAGKTSVGRRLAQMLDVGFVDSDAEIVTAANMTIPEIFEQFGEGYFREGEQRVLGRLLTEGPRVVATGGGAFMSPDNRKAIAGAGLSVWLRADTDTLFERVRNKPGRPLLDVDDPKAVLDRLQAERGPVYALADVIVDSSPGIAHSDMAQAIIAGLRDHQARHPERRIFAV</sequence>
<dbReference type="NCBIfam" id="NF010552">
    <property type="entry name" value="PRK13946.1"/>
    <property type="match status" value="1"/>
</dbReference>
<evidence type="ECO:0000256" key="1">
    <source>
        <dbReference type="ARBA" id="ARBA00004842"/>
    </source>
</evidence>
<dbReference type="Pfam" id="PF01202">
    <property type="entry name" value="SKI"/>
    <property type="match status" value="1"/>
</dbReference>
<evidence type="ECO:0000313" key="12">
    <source>
        <dbReference type="EMBL" id="MXU66255.1"/>
    </source>
</evidence>
<dbReference type="CDD" id="cd00464">
    <property type="entry name" value="SK"/>
    <property type="match status" value="1"/>
</dbReference>
<keyword evidence="11" id="KW-0963">Cytoplasm</keyword>
<feature type="binding site" evidence="11">
    <location>
        <position position="70"/>
    </location>
    <ligand>
        <name>substrate</name>
    </ligand>
</feature>
<dbReference type="GO" id="GO:0005524">
    <property type="term" value="F:ATP binding"/>
    <property type="evidence" value="ECO:0007669"/>
    <property type="project" value="UniProtKB-UniRule"/>
</dbReference>
<comment type="caution">
    <text evidence="11">Lacks conserved residue(s) required for the propagation of feature annotation.</text>
</comment>
<keyword evidence="11" id="KW-0479">Metal-binding</keyword>
<evidence type="ECO:0000256" key="3">
    <source>
        <dbReference type="ARBA" id="ARBA00012154"/>
    </source>
</evidence>
<evidence type="ECO:0000256" key="11">
    <source>
        <dbReference type="HAMAP-Rule" id="MF_00109"/>
    </source>
</evidence>
<dbReference type="PRINTS" id="PR01100">
    <property type="entry name" value="SHIKIMTKNASE"/>
</dbReference>
<evidence type="ECO:0000256" key="2">
    <source>
        <dbReference type="ARBA" id="ARBA00006997"/>
    </source>
</evidence>
<reference evidence="12 13" key="1">
    <citation type="submission" date="2019-12" db="EMBL/GenBank/DDBJ databases">
        <title>Strain KN286 was isolated from seawater, which was collected from Caroline Seamount in the tropical western Pacific.</title>
        <authorList>
            <person name="Wang Q."/>
        </authorList>
    </citation>
    <scope>NUCLEOTIDE SEQUENCE [LARGE SCALE GENOMIC DNA]</scope>
    <source>
        <strain evidence="12 13">KN286</strain>
    </source>
</reference>
<keyword evidence="11" id="KW-0460">Magnesium</keyword>
<comment type="catalytic activity">
    <reaction evidence="10 11">
        <text>shikimate + ATP = 3-phosphoshikimate + ADP + H(+)</text>
        <dbReference type="Rhea" id="RHEA:13121"/>
        <dbReference type="ChEBI" id="CHEBI:15378"/>
        <dbReference type="ChEBI" id="CHEBI:30616"/>
        <dbReference type="ChEBI" id="CHEBI:36208"/>
        <dbReference type="ChEBI" id="CHEBI:145989"/>
        <dbReference type="ChEBI" id="CHEBI:456216"/>
        <dbReference type="EC" id="2.7.1.71"/>
    </reaction>
</comment>
<keyword evidence="5 11" id="KW-0808">Transferase</keyword>
<dbReference type="EMBL" id="WUWG01000005">
    <property type="protein sequence ID" value="MXU66255.1"/>
    <property type="molecule type" value="Genomic_DNA"/>
</dbReference>
<evidence type="ECO:0000256" key="8">
    <source>
        <dbReference type="ARBA" id="ARBA00022840"/>
    </source>
</evidence>
<dbReference type="PROSITE" id="PS01128">
    <property type="entry name" value="SHIKIMATE_KINASE"/>
    <property type="match status" value="1"/>
</dbReference>
<dbReference type="GO" id="GO:0009073">
    <property type="term" value="P:aromatic amino acid family biosynthetic process"/>
    <property type="evidence" value="ECO:0007669"/>
    <property type="project" value="UniProtKB-KW"/>
</dbReference>
<evidence type="ECO:0000256" key="10">
    <source>
        <dbReference type="ARBA" id="ARBA00048567"/>
    </source>
</evidence>
<organism evidence="12 13">
    <name type="scientific">Oceanomicrobium pacificus</name>
    <dbReference type="NCBI Taxonomy" id="2692916"/>
    <lineage>
        <taxon>Bacteria</taxon>
        <taxon>Pseudomonadati</taxon>
        <taxon>Pseudomonadota</taxon>
        <taxon>Alphaproteobacteria</taxon>
        <taxon>Rhodobacterales</taxon>
        <taxon>Paracoccaceae</taxon>
        <taxon>Oceanomicrobium</taxon>
    </lineage>
</organism>
<evidence type="ECO:0000256" key="9">
    <source>
        <dbReference type="ARBA" id="ARBA00023141"/>
    </source>
</evidence>
<comment type="pathway">
    <text evidence="1 11">Metabolic intermediate biosynthesis; chorismate biosynthesis; chorismate from D-erythrose 4-phosphate and phosphoenolpyruvate: step 5/7.</text>
</comment>
<accession>A0A6B0TX00</accession>
<dbReference type="InterPro" id="IPR023000">
    <property type="entry name" value="Shikimate_kinase_CS"/>
</dbReference>
<dbReference type="Gene3D" id="3.40.50.300">
    <property type="entry name" value="P-loop containing nucleotide triphosphate hydrolases"/>
    <property type="match status" value="1"/>
</dbReference>
<dbReference type="PANTHER" id="PTHR21087:SF16">
    <property type="entry name" value="SHIKIMATE KINASE 1, CHLOROPLASTIC"/>
    <property type="match status" value="1"/>
</dbReference>
<keyword evidence="4 11" id="KW-0028">Amino-acid biosynthesis</keyword>
<comment type="subunit">
    <text evidence="11">Monomer.</text>
</comment>
<feature type="binding site" evidence="11">
    <location>
        <position position="108"/>
    </location>
    <ligand>
        <name>ATP</name>
        <dbReference type="ChEBI" id="CHEBI:30616"/>
    </ligand>
</feature>
<evidence type="ECO:0000256" key="7">
    <source>
        <dbReference type="ARBA" id="ARBA00022777"/>
    </source>
</evidence>
<dbReference type="Proteomes" id="UP000436016">
    <property type="component" value="Unassembled WGS sequence"/>
</dbReference>
<dbReference type="HAMAP" id="MF_00109">
    <property type="entry name" value="Shikimate_kinase"/>
    <property type="match status" value="1"/>
</dbReference>
<evidence type="ECO:0000256" key="6">
    <source>
        <dbReference type="ARBA" id="ARBA00022741"/>
    </source>
</evidence>
<dbReference type="GO" id="GO:0008652">
    <property type="term" value="P:amino acid biosynthetic process"/>
    <property type="evidence" value="ECO:0007669"/>
    <property type="project" value="UniProtKB-KW"/>
</dbReference>
<comment type="cofactor">
    <cofactor evidence="11">
        <name>Mg(2+)</name>
        <dbReference type="ChEBI" id="CHEBI:18420"/>
    </cofactor>
    <text evidence="11">Binds 1 Mg(2+) ion per subunit.</text>
</comment>
<dbReference type="PANTHER" id="PTHR21087">
    <property type="entry name" value="SHIKIMATE KINASE"/>
    <property type="match status" value="1"/>
</dbReference>
<keyword evidence="9 11" id="KW-0057">Aromatic amino acid biosynthesis</keyword>
<dbReference type="AlphaFoldDB" id="A0A6B0TX00"/>